<reference evidence="1 2" key="1">
    <citation type="submission" date="2024-09" db="EMBL/GenBank/DDBJ databases">
        <title>Taxonomic and Genotyping Characterization of Leptospira Strains isolated from Multiple Sources in Colombia highlights the importance of intermediate species.</title>
        <authorList>
            <person name="Torres Higuera L."/>
            <person name="Rojas Tapias D."/>
            <person name="Jimenez Velasquez S."/>
            <person name="Renjifo Ibanez C."/>
        </authorList>
    </citation>
    <scope>NUCLEOTIDE SEQUENCE [LARGE SCALE GENOMIC DNA]</scope>
    <source>
        <strain evidence="1 2">Lep080</strain>
    </source>
</reference>
<protein>
    <recommendedName>
        <fullName evidence="3">Lipoprotein</fullName>
    </recommendedName>
</protein>
<proteinExistence type="predicted"/>
<dbReference type="EMBL" id="JBHILJ010000028">
    <property type="protein sequence ID" value="MFB5738718.1"/>
    <property type="molecule type" value="Genomic_DNA"/>
</dbReference>
<gene>
    <name evidence="1" type="ORF">ACE5IX_19555</name>
</gene>
<name>A0ABV5BTS8_9LEPT</name>
<evidence type="ECO:0008006" key="3">
    <source>
        <dbReference type="Google" id="ProtNLM"/>
    </source>
</evidence>
<comment type="caution">
    <text evidence="1">The sequence shown here is derived from an EMBL/GenBank/DDBJ whole genome shotgun (WGS) entry which is preliminary data.</text>
</comment>
<sequence length="193" mass="23046">MKVRVTIIYFFLMCSFLNCYPESVYWRKIPQPIKESSENYIRIELPGELSDGDERKKIETYWLWVWEEEIGEWMDRFILITPDRNLSQASLDLFEQAQFKSGCELQFRASGGKKRYELKIGEYPPVGLRVHEIKEFELKPNQSLRIKMIYVSRPFPNPSSWVEAKENIRNKSLRLQYSIEDSALPNKMELCRF</sequence>
<organism evidence="1 2">
    <name type="scientific">Leptospira wolffii</name>
    <dbReference type="NCBI Taxonomy" id="409998"/>
    <lineage>
        <taxon>Bacteria</taxon>
        <taxon>Pseudomonadati</taxon>
        <taxon>Spirochaetota</taxon>
        <taxon>Spirochaetia</taxon>
        <taxon>Leptospirales</taxon>
        <taxon>Leptospiraceae</taxon>
        <taxon>Leptospira</taxon>
    </lineage>
</organism>
<keyword evidence="2" id="KW-1185">Reference proteome</keyword>
<evidence type="ECO:0000313" key="2">
    <source>
        <dbReference type="Proteomes" id="UP001580391"/>
    </source>
</evidence>
<dbReference type="RefSeq" id="WP_375517832.1">
    <property type="nucleotide sequence ID" value="NZ_JBHILI010000008.1"/>
</dbReference>
<evidence type="ECO:0000313" key="1">
    <source>
        <dbReference type="EMBL" id="MFB5738718.1"/>
    </source>
</evidence>
<accession>A0ABV5BTS8</accession>
<dbReference type="Proteomes" id="UP001580391">
    <property type="component" value="Unassembled WGS sequence"/>
</dbReference>